<feature type="compositionally biased region" description="Acidic residues" evidence="1">
    <location>
        <begin position="91"/>
        <end position="154"/>
    </location>
</feature>
<gene>
    <name evidence="2" type="primary">ORF106</name>
</gene>
<proteinExistence type="predicted"/>
<dbReference type="EMBL" id="MG958660">
    <property type="protein sequence ID" value="AYU75294.1"/>
    <property type="molecule type" value="Genomic_DNA"/>
</dbReference>
<evidence type="ECO:0000256" key="1">
    <source>
        <dbReference type="SAM" id="MobiDB-lite"/>
    </source>
</evidence>
<feature type="region of interest" description="Disordered" evidence="1">
    <location>
        <begin position="68"/>
        <end position="159"/>
    </location>
</feature>
<sequence>MVQVINMSEESSLIEPQVSEESSLIEPQVKTTMIKNHFQMEITLPSNIKNLIFEKIYKNKKSLLILPTDEEREQMANENDDGDGDKVANENDGDDNNDDGGDDGEDDGSEYDDEKYYDEESLGGSDNEGDDGQDEGDDGQDEGDDGQDEGDDGQDATVCCSPTSDPFVKYITVDVTNNFEKELNKSFDFKFLKTHFNEALLAGGFLSHLCGDTIDHKDIDVFVFNGSDKILTKEFCKEYNFKRLHNEEYRFPGTPEDAEKNKWPHCESMECHRYSAIKSIYGNEFNKIQIIVLMHEDVMTVRNAFGIIRNFDLPATRRGMLVNDTSKLLVVNNCFEPRVYSESRVKKYLKRCRESIEDTNVSLPPIAAKRMNLEVENPVIVKSFNKL</sequence>
<name>A0A3G4S8Z9_NPVSL</name>
<accession>A0A3G4S8Z9</accession>
<reference evidence="2" key="1">
    <citation type="submission" date="2018-02" db="EMBL/GenBank/DDBJ databases">
        <title>Genome analyses of the Tunisian isolate of Spodoptera littoralis#nucleopolyhedrovirus SpliNPV-Tun2 and biological activity identification.</title>
        <authorList>
            <person name="Ben Tiba S."/>
            <person name="Wennmann J.T."/>
            <person name="Laarif A."/>
            <person name="Larem A."/>
            <person name="Fattouch S."/>
            <person name="Jehle J.A."/>
        </authorList>
    </citation>
    <scope>NUCLEOTIDE SEQUENCE</scope>
    <source>
        <strain evidence="2">SpliNPV-Tun2</strain>
    </source>
</reference>
<organismHost>
    <name type="scientific">Lepidoptera</name>
    <name type="common">moths &amp; butterflies</name>
    <dbReference type="NCBI Taxonomy" id="7088"/>
</organismHost>
<feature type="compositionally biased region" description="Acidic residues" evidence="1">
    <location>
        <begin position="68"/>
        <end position="83"/>
    </location>
</feature>
<organism evidence="2">
    <name type="scientific">Spodoptera littoralis nuclear polyhedrosis virus</name>
    <name type="common">SlNPV</name>
    <dbReference type="NCBI Taxonomy" id="10456"/>
    <lineage>
        <taxon>Viruses</taxon>
        <taxon>Viruses incertae sedis</taxon>
        <taxon>Naldaviricetes</taxon>
        <taxon>Lefavirales</taxon>
        <taxon>Baculoviridae</taxon>
        <taxon>Alphabaculovirus</taxon>
        <taxon>Alphabaculovirus splittoralis</taxon>
    </lineage>
</organism>
<evidence type="ECO:0000313" key="2">
    <source>
        <dbReference type="EMBL" id="AYU75294.1"/>
    </source>
</evidence>
<protein>
    <submittedName>
        <fullName evidence="2">Uncharacterized protein</fullName>
    </submittedName>
</protein>